<dbReference type="InterPro" id="IPR044605">
    <property type="entry name" value="At1g26460-like"/>
</dbReference>
<evidence type="ECO:0000313" key="5">
    <source>
        <dbReference type="Proteomes" id="UP000257109"/>
    </source>
</evidence>
<dbReference type="STRING" id="157652.A0A371FM95"/>
<feature type="repeat" description="PPR" evidence="2">
    <location>
        <begin position="511"/>
        <end position="545"/>
    </location>
</feature>
<reference evidence="4" key="1">
    <citation type="submission" date="2018-05" db="EMBL/GenBank/DDBJ databases">
        <title>Draft genome of Mucuna pruriens seed.</title>
        <authorList>
            <person name="Nnadi N.E."/>
            <person name="Vos R."/>
            <person name="Hasami M.H."/>
            <person name="Devisetty U.K."/>
            <person name="Aguiy J.C."/>
        </authorList>
    </citation>
    <scope>NUCLEOTIDE SEQUENCE [LARGE SCALE GENOMIC DNA]</scope>
    <source>
        <strain evidence="4">JCA_2017</strain>
    </source>
</reference>
<evidence type="ECO:0000313" key="4">
    <source>
        <dbReference type="EMBL" id="RDX79465.1"/>
    </source>
</evidence>
<dbReference type="InterPro" id="IPR011990">
    <property type="entry name" value="TPR-like_helical_dom_sf"/>
</dbReference>
<proteinExistence type="predicted"/>
<dbReference type="Pfam" id="PF13041">
    <property type="entry name" value="PPR_2"/>
    <property type="match status" value="1"/>
</dbReference>
<protein>
    <submittedName>
        <fullName evidence="4">Pentatricopeptide repeat-containing protein, mitochondrial</fullName>
    </submittedName>
</protein>
<sequence>MASQMAILFRTRSLLPKTSTLMKSISTFPFLSQEPQLVEPTSLPPNPASGSPLYSENWRSPIPPSPSSHALAPVGFTNRATSDTYEAHAVLDLFGDWMASQRWPDVKELFEAWVRSLDKTGKPNKPDVNLFNHYLRANLMLGASAADLLDLVAQMDEFNVAPNTASYNLVLKAMCQAHETLAADKLLQRMLQMGNDALPDDESYDLVIGMLFSTDQIDTAFKYIDLTLKSGHVLSVKVFTNCVKSCVNKGRLDMLVTIIERCRTTDQNKALCPNWDLCNFIVEIAIREDNSKLAFYGLEFMARWIVKGERQRPPIFLSVDEGLVLSALLTAGRTYDSELLGASWAVLNRSLRKKKAPNPESYLGKIYALASLGNLQKAFGTLNEYELAYGDSSEEAENLFCPFTSLQPLVVACSKKGFESLDNVYFQLENLNRAERPYKSVAALNCIILGCANIWDLDRAYQTFESIGSTFGLNPDIHSYNGLMYAFGKLKKTHEAARVFEHLVSLGLKPNAKSYSLLVDAHLINRDVKSALAMIDDMKAARFEPSKEMLKKVRRRCMRELDYESDDRVQSLANSLNYQMGSEARRDILFNLNYTGREDEGVEGGEIISFISENPQQTRLILC</sequence>
<evidence type="ECO:0000256" key="1">
    <source>
        <dbReference type="ARBA" id="ARBA00022737"/>
    </source>
</evidence>
<dbReference type="PANTHER" id="PTHR47205:SF1">
    <property type="entry name" value="OS07G0599000 PROTEIN"/>
    <property type="match status" value="1"/>
</dbReference>
<keyword evidence="5" id="KW-1185">Reference proteome</keyword>
<feature type="repeat" description="PPR" evidence="2">
    <location>
        <begin position="163"/>
        <end position="197"/>
    </location>
</feature>
<feature type="repeat" description="PPR" evidence="2">
    <location>
        <begin position="476"/>
        <end position="510"/>
    </location>
</feature>
<dbReference type="OrthoDB" id="185373at2759"/>
<dbReference type="Proteomes" id="UP000257109">
    <property type="component" value="Unassembled WGS sequence"/>
</dbReference>
<feature type="region of interest" description="Disordered" evidence="3">
    <location>
        <begin position="38"/>
        <end position="59"/>
    </location>
</feature>
<feature type="non-terminal residue" evidence="4">
    <location>
        <position position="1"/>
    </location>
</feature>
<dbReference type="EMBL" id="QJKJ01008533">
    <property type="protein sequence ID" value="RDX79465.1"/>
    <property type="molecule type" value="Genomic_DNA"/>
</dbReference>
<dbReference type="PANTHER" id="PTHR47205">
    <property type="entry name" value="OS07G0599000 PROTEIN"/>
    <property type="match status" value="1"/>
</dbReference>
<evidence type="ECO:0000256" key="3">
    <source>
        <dbReference type="SAM" id="MobiDB-lite"/>
    </source>
</evidence>
<dbReference type="InterPro" id="IPR002885">
    <property type="entry name" value="PPR_rpt"/>
</dbReference>
<dbReference type="Gene3D" id="1.25.40.10">
    <property type="entry name" value="Tetratricopeptide repeat domain"/>
    <property type="match status" value="2"/>
</dbReference>
<dbReference type="AlphaFoldDB" id="A0A371FM95"/>
<dbReference type="PROSITE" id="PS51375">
    <property type="entry name" value="PPR"/>
    <property type="match status" value="3"/>
</dbReference>
<organism evidence="4 5">
    <name type="scientific">Mucuna pruriens</name>
    <name type="common">Velvet bean</name>
    <name type="synonym">Dolichos pruriens</name>
    <dbReference type="NCBI Taxonomy" id="157652"/>
    <lineage>
        <taxon>Eukaryota</taxon>
        <taxon>Viridiplantae</taxon>
        <taxon>Streptophyta</taxon>
        <taxon>Embryophyta</taxon>
        <taxon>Tracheophyta</taxon>
        <taxon>Spermatophyta</taxon>
        <taxon>Magnoliopsida</taxon>
        <taxon>eudicotyledons</taxon>
        <taxon>Gunneridae</taxon>
        <taxon>Pentapetalae</taxon>
        <taxon>rosids</taxon>
        <taxon>fabids</taxon>
        <taxon>Fabales</taxon>
        <taxon>Fabaceae</taxon>
        <taxon>Papilionoideae</taxon>
        <taxon>50 kb inversion clade</taxon>
        <taxon>NPAAA clade</taxon>
        <taxon>indigoferoid/millettioid clade</taxon>
        <taxon>Phaseoleae</taxon>
        <taxon>Mucuna</taxon>
    </lineage>
</organism>
<accession>A0A371FM95</accession>
<gene>
    <name evidence="4" type="ORF">CR513_40110</name>
</gene>
<evidence type="ECO:0000256" key="2">
    <source>
        <dbReference type="PROSITE-ProRule" id="PRU00708"/>
    </source>
</evidence>
<dbReference type="NCBIfam" id="TIGR00756">
    <property type="entry name" value="PPR"/>
    <property type="match status" value="2"/>
</dbReference>
<comment type="caution">
    <text evidence="4">The sequence shown here is derived from an EMBL/GenBank/DDBJ whole genome shotgun (WGS) entry which is preliminary data.</text>
</comment>
<keyword evidence="1" id="KW-0677">Repeat</keyword>
<name>A0A371FM95_MUCPR</name>
<dbReference type="Pfam" id="PF13812">
    <property type="entry name" value="PPR_3"/>
    <property type="match status" value="1"/>
</dbReference>
<feature type="compositionally biased region" description="Polar residues" evidence="3">
    <location>
        <begin position="48"/>
        <end position="58"/>
    </location>
</feature>